<evidence type="ECO:0000256" key="5">
    <source>
        <dbReference type="ARBA" id="ARBA00022840"/>
    </source>
</evidence>
<evidence type="ECO:0000256" key="4">
    <source>
        <dbReference type="ARBA" id="ARBA00022821"/>
    </source>
</evidence>
<accession>A0AAV2FVE9</accession>
<keyword evidence="2" id="KW-0677">Repeat</keyword>
<keyword evidence="11" id="KW-1185">Reference proteome</keyword>
<dbReference type="PANTHER" id="PTHR36766:SF51">
    <property type="entry name" value="DISEASE RESISTANCE RPP13-LIKE PROTEIN 1"/>
    <property type="match status" value="1"/>
</dbReference>
<keyword evidence="3" id="KW-0547">Nucleotide-binding</keyword>
<evidence type="ECO:0000256" key="3">
    <source>
        <dbReference type="ARBA" id="ARBA00022741"/>
    </source>
</evidence>
<reference evidence="10 11" key="1">
    <citation type="submission" date="2024-04" db="EMBL/GenBank/DDBJ databases">
        <authorList>
            <person name="Fracassetti M."/>
        </authorList>
    </citation>
    <scope>NUCLEOTIDE SEQUENCE [LARGE SCALE GENOMIC DNA]</scope>
</reference>
<dbReference type="Pfam" id="PF00931">
    <property type="entry name" value="NB-ARC"/>
    <property type="match status" value="1"/>
</dbReference>
<dbReference type="Gene3D" id="1.10.8.430">
    <property type="entry name" value="Helical domain of apoptotic protease-activating factors"/>
    <property type="match status" value="1"/>
</dbReference>
<dbReference type="GO" id="GO:0005524">
    <property type="term" value="F:ATP binding"/>
    <property type="evidence" value="ECO:0007669"/>
    <property type="project" value="UniProtKB-KW"/>
</dbReference>
<dbReference type="EMBL" id="OZ034820">
    <property type="protein sequence ID" value="CAL1402300.1"/>
    <property type="molecule type" value="Genomic_DNA"/>
</dbReference>
<dbReference type="GO" id="GO:0051707">
    <property type="term" value="P:response to other organism"/>
    <property type="evidence" value="ECO:0007669"/>
    <property type="project" value="UniProtKB-ARBA"/>
</dbReference>
<dbReference type="InterPro" id="IPR042197">
    <property type="entry name" value="Apaf_helical"/>
</dbReference>
<feature type="domain" description="Disease resistance N-terminal" evidence="7">
    <location>
        <begin position="12"/>
        <end position="101"/>
    </location>
</feature>
<evidence type="ECO:0000313" key="11">
    <source>
        <dbReference type="Proteomes" id="UP001497516"/>
    </source>
</evidence>
<dbReference type="PANTHER" id="PTHR36766">
    <property type="entry name" value="PLANT BROAD-SPECTRUM MILDEW RESISTANCE PROTEIN RPW8"/>
    <property type="match status" value="1"/>
</dbReference>
<name>A0AAV2FVE9_9ROSI</name>
<gene>
    <name evidence="10" type="ORF">LTRI10_LOCUS42309</name>
</gene>
<dbReference type="InterPro" id="IPR027417">
    <property type="entry name" value="P-loop_NTPase"/>
</dbReference>
<dbReference type="SUPFAM" id="SSF52058">
    <property type="entry name" value="L domain-like"/>
    <property type="match status" value="3"/>
</dbReference>
<dbReference type="InterPro" id="IPR038005">
    <property type="entry name" value="RX-like_CC"/>
</dbReference>
<feature type="domain" description="Disease resistance protein winged helix" evidence="8">
    <location>
        <begin position="445"/>
        <end position="515"/>
    </location>
</feature>
<feature type="domain" description="NB-ARC" evidence="6">
    <location>
        <begin position="191"/>
        <end position="358"/>
    </location>
</feature>
<dbReference type="FunFam" id="1.10.10.10:FF:000322">
    <property type="entry name" value="Probable disease resistance protein At1g63360"/>
    <property type="match status" value="1"/>
</dbReference>
<proteinExistence type="predicted"/>
<dbReference type="CDD" id="cd14798">
    <property type="entry name" value="RX-CC_like"/>
    <property type="match status" value="1"/>
</dbReference>
<dbReference type="Pfam" id="PF18052">
    <property type="entry name" value="Rx_N"/>
    <property type="match status" value="1"/>
</dbReference>
<dbReference type="Gene3D" id="3.80.10.10">
    <property type="entry name" value="Ribonuclease Inhibitor"/>
    <property type="match status" value="4"/>
</dbReference>
<evidence type="ECO:0000259" key="6">
    <source>
        <dbReference type="Pfam" id="PF00931"/>
    </source>
</evidence>
<dbReference type="Gene3D" id="1.20.5.4130">
    <property type="match status" value="1"/>
</dbReference>
<dbReference type="InterPro" id="IPR056789">
    <property type="entry name" value="LRR_R13L1-DRL21"/>
</dbReference>
<dbReference type="GO" id="GO:0006952">
    <property type="term" value="P:defense response"/>
    <property type="evidence" value="ECO:0007669"/>
    <property type="project" value="UniProtKB-KW"/>
</dbReference>
<evidence type="ECO:0008006" key="12">
    <source>
        <dbReference type="Google" id="ProtNLM"/>
    </source>
</evidence>
<dbReference type="Pfam" id="PF25019">
    <property type="entry name" value="LRR_R13L1-DRL21"/>
    <property type="match status" value="1"/>
</dbReference>
<evidence type="ECO:0000256" key="2">
    <source>
        <dbReference type="ARBA" id="ARBA00022737"/>
    </source>
</evidence>
<keyword evidence="1" id="KW-0433">Leucine-rich repeat</keyword>
<dbReference type="Pfam" id="PF23559">
    <property type="entry name" value="WHD_DRP"/>
    <property type="match status" value="1"/>
</dbReference>
<dbReference type="Gene3D" id="1.10.10.10">
    <property type="entry name" value="Winged helix-like DNA-binding domain superfamily/Winged helix DNA-binding domain"/>
    <property type="match status" value="1"/>
</dbReference>
<dbReference type="InterPro" id="IPR036388">
    <property type="entry name" value="WH-like_DNA-bd_sf"/>
</dbReference>
<evidence type="ECO:0000259" key="7">
    <source>
        <dbReference type="Pfam" id="PF18052"/>
    </source>
</evidence>
<protein>
    <recommendedName>
        <fullName evidence="12">Disease resistance RPP13-like protein 1</fullName>
    </recommendedName>
</protein>
<organism evidence="10 11">
    <name type="scientific">Linum trigynum</name>
    <dbReference type="NCBI Taxonomy" id="586398"/>
    <lineage>
        <taxon>Eukaryota</taxon>
        <taxon>Viridiplantae</taxon>
        <taxon>Streptophyta</taxon>
        <taxon>Embryophyta</taxon>
        <taxon>Tracheophyta</taxon>
        <taxon>Spermatophyta</taxon>
        <taxon>Magnoliopsida</taxon>
        <taxon>eudicotyledons</taxon>
        <taxon>Gunneridae</taxon>
        <taxon>Pentapetalae</taxon>
        <taxon>rosids</taxon>
        <taxon>fabids</taxon>
        <taxon>Malpighiales</taxon>
        <taxon>Linaceae</taxon>
        <taxon>Linum</taxon>
    </lineage>
</organism>
<dbReference type="Proteomes" id="UP001497516">
    <property type="component" value="Chromosome 7"/>
</dbReference>
<evidence type="ECO:0000259" key="8">
    <source>
        <dbReference type="Pfam" id="PF23559"/>
    </source>
</evidence>
<sequence>MEAVTSIGGAVLSASFQALFDKLGSPDLLKYYASRSKVVVRFKKWEAMMVKIHAVLDDAEEKQVSNRLVKIWVRELRDLAYDLEDVLDEFSTEVRRRKMRAEPAAKNPICKFIGDVPLCLADTVNLRGAKVNAKMVSKMKRITERLQEITVQKDELDLREGRGGNWKSQDLMWDRPPTTCLVNEAKVYGREKDKDALVEMLMGDGPNTYDSEICVIPILGMGGIGKTTLAQLVFNDARLEFDLRTWVSVGEDFDVFKITKQILQLTNCDGEDLNSLQLALKEKLSGKNFLIVLDDVWNESYDNWTLFLGAFEGGESGSRIMVTTRNESVSAMVGTAPAYCVGELVYDDCFSVFAQHALGEKKLEAHTELMEIGKQIVNKCGGLPLAAKALGGLLRGRLNLTEWQVVLDSKIWNLPEKKNGILPALWLSYQHLPPQLKRCFAYCAVFPKDHEFDKKELVLLWMAEGFLHHPNGMIVKPAQNLGYQYFDELLSRSFFQVSNSSRSKYAMHDLISDLAHSVSGDLCFNLDDSTGCVKSYANVRHSSFTRHLCDISQRFEVLYQMKNLRTFLSLPIFPSPYHQLTFRVIHDLVLKLKCLRVLSLAGYSLMNLPESIGALKHLRYLNLAYSEIVKLPESVSELINLQTLIVSWCLKLVALPSGISNLVNLEYLDIMGTDSLQEMPLKIGNLSKLHILPKFIVGTGNGLGIIELAKFSQLEGQLCIKGLHNVVDARGAEIANLKEKQFLENLTLEWVDSFHGQRDENHELLVINSLKPHQNLQKLSVKFYAGLKFPLWMSDPTFSNIVELEILDCLKIGSLPPIGQLPSLAILSIKGMNGVREVGCELYGDISASGMAFPSLRILHIENMLEWRHWSWLDGLPEEAARGFPSLSQLSIINCPKLAGKLPKCLPSLWKLKVCQCPLLNNLPQFLPSLHELIVEECQAMLLESAPDLNYLKVLRISRISGLKSLQESLMRKMVALEVLEINSCNDMIYLIHDGTGFDKLQYLKYVKIKHCGMLFSLVERDEGLLPCSVKVLRLEQCHNLKKLPDGLSSLTTLRTLNVDGCPNLKGFPATGLPVSIECLWIRDCKSLESVPEGLFHYGNDRMKMPHLKILHIRNCPSLKASETGELPVSLKTIYSSHFTSQSLDSLDNQFGHLTFLGIAECPRLQRFPEGGLSAPFLTYLIISGCQNLSCLPDQMQNLTSIQYFEIHDCARVVSFPGGGLPPNLTTLRVRNCKNLSQPISSWGLHRLTSLKRLKLEGTSPSTNMVTFPDEDGLLLPSSLTMLWMHSLNNLKRISMGLKNLKALENMWIWNCPKLESLPKTGLPDTLGFLEINACPFLTNRLRKGFHKSRVSQIPCVVVDSMMFDKPLNPEFMSQYLVHTWGHA</sequence>
<feature type="domain" description="R13L1/DRL21-like LRR repeat region" evidence="9">
    <location>
        <begin position="706"/>
        <end position="832"/>
    </location>
</feature>
<keyword evidence="4" id="KW-0611">Plant defense</keyword>
<dbReference type="Gene3D" id="3.40.50.300">
    <property type="entry name" value="P-loop containing nucleotide triphosphate hydrolases"/>
    <property type="match status" value="1"/>
</dbReference>
<dbReference type="InterPro" id="IPR002182">
    <property type="entry name" value="NB-ARC"/>
</dbReference>
<dbReference type="SUPFAM" id="SSF52540">
    <property type="entry name" value="P-loop containing nucleoside triphosphate hydrolases"/>
    <property type="match status" value="1"/>
</dbReference>
<evidence type="ECO:0000313" key="10">
    <source>
        <dbReference type="EMBL" id="CAL1402300.1"/>
    </source>
</evidence>
<dbReference type="InterPro" id="IPR041118">
    <property type="entry name" value="Rx_N"/>
</dbReference>
<dbReference type="InterPro" id="IPR032675">
    <property type="entry name" value="LRR_dom_sf"/>
</dbReference>
<dbReference type="PRINTS" id="PR00364">
    <property type="entry name" value="DISEASERSIST"/>
</dbReference>
<dbReference type="InterPro" id="IPR058922">
    <property type="entry name" value="WHD_DRP"/>
</dbReference>
<keyword evidence="5" id="KW-0067">ATP-binding</keyword>
<evidence type="ECO:0000259" key="9">
    <source>
        <dbReference type="Pfam" id="PF25019"/>
    </source>
</evidence>
<evidence type="ECO:0000256" key="1">
    <source>
        <dbReference type="ARBA" id="ARBA00022614"/>
    </source>
</evidence>
<dbReference type="GO" id="GO:0043531">
    <property type="term" value="F:ADP binding"/>
    <property type="evidence" value="ECO:0007669"/>
    <property type="project" value="InterPro"/>
</dbReference>